<evidence type="ECO:0000313" key="5">
    <source>
        <dbReference type="Proteomes" id="UP000615455"/>
    </source>
</evidence>
<dbReference type="InterPro" id="IPR050624">
    <property type="entry name" value="HTH-type_Tx_Regulator"/>
</dbReference>
<accession>A0ABQ1EYS3</accession>
<comment type="caution">
    <text evidence="4">The sequence shown here is derived from an EMBL/GenBank/DDBJ whole genome shotgun (WGS) entry which is preliminary data.</text>
</comment>
<evidence type="ECO:0000313" key="4">
    <source>
        <dbReference type="EMBL" id="GFZ92522.1"/>
    </source>
</evidence>
<evidence type="ECO:0000256" key="1">
    <source>
        <dbReference type="ARBA" id="ARBA00023125"/>
    </source>
</evidence>
<keyword evidence="1 2" id="KW-0238">DNA-binding</keyword>
<proteinExistence type="predicted"/>
<feature type="DNA-binding region" description="H-T-H motif" evidence="2">
    <location>
        <begin position="32"/>
        <end position="51"/>
    </location>
</feature>
<dbReference type="EMBL" id="BMHE01000025">
    <property type="protein sequence ID" value="GFZ92522.1"/>
    <property type="molecule type" value="Genomic_DNA"/>
</dbReference>
<sequence length="210" mass="24246">MARTDIHHEERKKKLAKELWNIFIKYGYENTTLALIIRELNISKGAFYHYFPTKEACADVAVDLFASDCKHNITQNIQNNLFAVEKLKRLFIYSATLSSENAQGNENLNSPTNAVFHQKLMAALVKKMAPVYALVIEQGVKEGEFKVKYPLETAEMILTLTNFFFDSDLFNWQPEEMANKLLAFKEILTLSLQAKQNTFDFLLKMMEEES</sequence>
<dbReference type="RefSeq" id="WP_189014973.1">
    <property type="nucleotide sequence ID" value="NZ_BMHE01000025.1"/>
</dbReference>
<reference evidence="5" key="1">
    <citation type="journal article" date="2019" name="Int. J. Syst. Evol. Microbiol.">
        <title>The Global Catalogue of Microorganisms (GCM) 10K type strain sequencing project: providing services to taxonomists for standard genome sequencing and annotation.</title>
        <authorList>
            <consortium name="The Broad Institute Genomics Platform"/>
            <consortium name="The Broad Institute Genome Sequencing Center for Infectious Disease"/>
            <person name="Wu L."/>
            <person name="Ma J."/>
        </authorList>
    </citation>
    <scope>NUCLEOTIDE SEQUENCE [LARGE SCALE GENOMIC DNA]</scope>
    <source>
        <strain evidence="5">CGMCC 1.15043</strain>
    </source>
</reference>
<dbReference type="PANTHER" id="PTHR43479">
    <property type="entry name" value="ACREF/ENVCD OPERON REPRESSOR-RELATED"/>
    <property type="match status" value="1"/>
</dbReference>
<dbReference type="InterPro" id="IPR049149">
    <property type="entry name" value="TetR/AcrR_C"/>
</dbReference>
<evidence type="ECO:0000259" key="3">
    <source>
        <dbReference type="PROSITE" id="PS50977"/>
    </source>
</evidence>
<name>A0ABQ1EYS3_9BACL</name>
<dbReference type="InterPro" id="IPR001647">
    <property type="entry name" value="HTH_TetR"/>
</dbReference>
<evidence type="ECO:0000256" key="2">
    <source>
        <dbReference type="PROSITE-ProRule" id="PRU00335"/>
    </source>
</evidence>
<dbReference type="Proteomes" id="UP000615455">
    <property type="component" value="Unassembled WGS sequence"/>
</dbReference>
<dbReference type="Gene3D" id="1.10.357.10">
    <property type="entry name" value="Tetracycline Repressor, domain 2"/>
    <property type="match status" value="1"/>
</dbReference>
<dbReference type="InterPro" id="IPR009057">
    <property type="entry name" value="Homeodomain-like_sf"/>
</dbReference>
<gene>
    <name evidence="4" type="ORF">GCM10008018_43680</name>
</gene>
<dbReference type="SUPFAM" id="SSF46689">
    <property type="entry name" value="Homeodomain-like"/>
    <property type="match status" value="1"/>
</dbReference>
<dbReference type="PANTHER" id="PTHR43479:SF11">
    <property type="entry name" value="ACREF_ENVCD OPERON REPRESSOR-RELATED"/>
    <property type="match status" value="1"/>
</dbReference>
<organism evidence="4 5">
    <name type="scientific">Paenibacillus marchantiophytorum</name>
    <dbReference type="NCBI Taxonomy" id="1619310"/>
    <lineage>
        <taxon>Bacteria</taxon>
        <taxon>Bacillati</taxon>
        <taxon>Bacillota</taxon>
        <taxon>Bacilli</taxon>
        <taxon>Bacillales</taxon>
        <taxon>Paenibacillaceae</taxon>
        <taxon>Paenibacillus</taxon>
    </lineage>
</organism>
<dbReference type="Pfam" id="PF21303">
    <property type="entry name" value="TetR_C_39"/>
    <property type="match status" value="1"/>
</dbReference>
<dbReference type="PROSITE" id="PS50977">
    <property type="entry name" value="HTH_TETR_2"/>
    <property type="match status" value="1"/>
</dbReference>
<dbReference type="Pfam" id="PF00440">
    <property type="entry name" value="TetR_N"/>
    <property type="match status" value="1"/>
</dbReference>
<protein>
    <submittedName>
        <fullName evidence="4">AcrR family transcriptional regulator</fullName>
    </submittedName>
</protein>
<feature type="domain" description="HTH tetR-type" evidence="3">
    <location>
        <begin position="9"/>
        <end position="69"/>
    </location>
</feature>
<keyword evidence="5" id="KW-1185">Reference proteome</keyword>